<evidence type="ECO:0000256" key="6">
    <source>
        <dbReference type="SAM" id="MobiDB-lite"/>
    </source>
</evidence>
<dbReference type="InterPro" id="IPR040992">
    <property type="entry name" value="XRN1_D1"/>
</dbReference>
<feature type="region of interest" description="Disordered" evidence="6">
    <location>
        <begin position="427"/>
        <end position="456"/>
    </location>
</feature>
<keyword evidence="1 5" id="KW-0540">Nuclease</keyword>
<proteinExistence type="inferred from homology"/>
<dbReference type="FunFam" id="3.40.50.12390:FF:000002">
    <property type="entry name" value="5'-3' exoribonuclease 1"/>
    <property type="match status" value="1"/>
</dbReference>
<evidence type="ECO:0000256" key="3">
    <source>
        <dbReference type="ARBA" id="ARBA00022839"/>
    </source>
</evidence>
<dbReference type="GO" id="GO:0000956">
    <property type="term" value="P:nuclear-transcribed mRNA catabolic process"/>
    <property type="evidence" value="ECO:0007669"/>
    <property type="project" value="InterPro"/>
</dbReference>
<feature type="domain" description="5'-3' exoribonuclease 1 D1" evidence="10">
    <location>
        <begin position="694"/>
        <end position="873"/>
    </location>
</feature>
<reference evidence="12" key="1">
    <citation type="submission" date="2021-11" db="EMBL/GenBank/DDBJ databases">
        <authorList>
            <person name="Schell T."/>
        </authorList>
    </citation>
    <scope>NUCLEOTIDE SEQUENCE</scope>
    <source>
        <strain evidence="12">M5</strain>
    </source>
</reference>
<dbReference type="Gene3D" id="2.30.30.750">
    <property type="match status" value="1"/>
</dbReference>
<sequence length="1667" mass="188659">MGVPKFYRWISERYPCLSETVREYQIPEFDNLYLDMNGIIHNCSHPNDEDVHFRISEEKIVSDIFHYLEVLFRLIRPQKVFFMAIDGVAPRAKMNQQRGRRFRSAKEAEDKEKEALRKGEVLPEEKRFDSNCITPGTEFMDNLQKQLQFFVTRKVSTDPLWQNTQVILSGHQVPGEGEHKIMEFIRFQRSQPDYNAETRHCLYGLDADLMMLGLCSHEPYFSLLREEVRFGGKKNEKRITTPEETTFHLLHLSLFREYLDLEFASVKPKLNFPYDLEHIIDDWVLMGFLVGNDFIPNLPHFHINKGALPLLYSAYMEVLPTLDGYINENGQLNLPRFEKFMERLASIDYDHFNDIYADVKWLESRHGRKKLVEYECEEKPVTVRPSDTASFLLAKAAEVDDLLKEDSADSDEIVADKLVDVSGCITESGEETEPDVEEEHCDEEGESYVSDDDEYTSSDEEKQFQLEFKAHKRNYYMEKMEYSEVDSDVLRSQAEGYVLAIQWILHYYYNGVCSWSWYYPHHYAPYVSDVRDFANLELKYDLGQPFLPYEQLLGVLPAASKALLPVAHHSLMSSIDSPIIDYYPSNFHTDKNGKQQEWEAVVLIPFIDENRLISAMKDCESRLSEQEKNRNRHGPMQVYVFCEEDLGESVAPAYFPPVPHNHCRCKEITRDAFVMSSDLLVKGLHPNYNPDRYIPGFPSMRNLPFTGILKKSSICVFNMNTLNESQVLTLTQETVPDINDIGKRYCGQTVFVSWPHLQEARVVAVANTECKYSFEIESFGEGGSVTYKLDGEIRKMPMMPRDVDDWRLQEKEIRTRYANRWGVDIGTTHLLIYAAPITGRKYVYTQNGRVTLEKQWSPIPVPYAFQATVKELLVKETSGHQFSTLAEVFTQNSICFMLGHPGYGLQGKVLSADKNLKGKIRVEFDNIHEPEMEEVKKRSSQLNFMPGFVGAKRIGISTHLISRITGTIYLLLSPTEEEKNSDKPRRPKKVNVGLSLKFNKSKEEIPGWSKKVDSGWLYSANTIQVLNRYINEFPDFFDFLSQHSGSDDFTDTQVFGEDGVERAYKLHEFVQTLPCINAERRAWGSEGIDATTLSYLAKLGAPKLMKLRPLVMQVRPHLLFKPDLMTGSTPPDPSANYQLLDRVVNIRQGYSVPIGLRGTVVGIKNASKVMDVVYEILFDEEFVDALPIKGLLDLPNRIYHLPVWAMINLSHGIRQHSEREKQGKPTAVVRPTGSALNKQTEAASRNPPKQNHTSYKASLEHQPAQAKPTTQPKLLTRKKAENTQVVAAPEKQPIPTVNRIPAKSAPCPSSLPSPFMDIWASLVQQHEQQQQQQQHHHNHQQQGTTSSAPTARVNVQGPPKNIQLQAKIPREPPVPVAPKLPSLQEAARNLPKITNLPKGPSATPPVLLPQAAPPQPPPEVLLQTVPPPPLPAVVSIPVGPSLSVQQLFDMASQAAIANPIIPRQPPPPVFSYCLQLIDVIQQKGCGLPVYNYMLLQDGSVMAEVSVPPLGVVGRCAAKTKNEAAEQAAAMALHNPMIMQPMVAPPPTVPHHGSIVFVPQSPSMQFQPIRGPVSNSFVPMQVTRQSVHHQPRTQQAHPHPPTATNSVPKKEKKEVQKASVEKTAPAKQDEQSVPAVSSEATGRTQIQERPLSSSKPPGSRLAIRFNGP</sequence>
<keyword evidence="3 5" id="KW-0269">Exonuclease</keyword>
<dbReference type="InterPro" id="IPR041412">
    <property type="entry name" value="Xrn1_helical"/>
</dbReference>
<keyword evidence="2 5" id="KW-0378">Hydrolase</keyword>
<dbReference type="PANTHER" id="PTHR12341:SF7">
    <property type="entry name" value="5'-3' EXORIBONUCLEASE 1"/>
    <property type="match status" value="1"/>
</dbReference>
<keyword evidence="5" id="KW-0963">Cytoplasm</keyword>
<evidence type="ECO:0000256" key="5">
    <source>
        <dbReference type="PIRNR" id="PIRNR006743"/>
    </source>
</evidence>
<accession>A0A8J2WLT8</accession>
<dbReference type="Pfam" id="PF18129">
    <property type="entry name" value="SH3_12"/>
    <property type="match status" value="1"/>
</dbReference>
<feature type="compositionally biased region" description="Low complexity" evidence="6">
    <location>
        <begin position="1324"/>
        <end position="1333"/>
    </location>
</feature>
<dbReference type="InterPro" id="IPR047007">
    <property type="entry name" value="XRN1_D1_sf"/>
</dbReference>
<feature type="compositionally biased region" description="Polar residues" evidence="6">
    <location>
        <begin position="1234"/>
        <end position="1256"/>
    </location>
</feature>
<feature type="region of interest" description="Disordered" evidence="6">
    <location>
        <begin position="1324"/>
        <end position="1356"/>
    </location>
</feature>
<evidence type="ECO:0000256" key="4">
    <source>
        <dbReference type="ARBA" id="ARBA00038299"/>
    </source>
</evidence>
<dbReference type="Pfam" id="PF18334">
    <property type="entry name" value="XRN1_D2_D3"/>
    <property type="match status" value="1"/>
</dbReference>
<evidence type="ECO:0000259" key="11">
    <source>
        <dbReference type="Pfam" id="PF18334"/>
    </source>
</evidence>
<keyword evidence="13" id="KW-1185">Reference proteome</keyword>
<protein>
    <recommendedName>
        <fullName evidence="5">5'-3' exoribonuclease 1</fullName>
        <ecNumber evidence="5">3.1.13.-</ecNumber>
    </recommendedName>
</protein>
<comment type="subcellular location">
    <subcellularLocation>
        <location evidence="5">Cytoplasm</location>
    </subcellularLocation>
</comment>
<dbReference type="PANTHER" id="PTHR12341">
    <property type="entry name" value="5'-&gt;3' EXORIBONUCLEASE"/>
    <property type="match status" value="1"/>
</dbReference>
<dbReference type="GO" id="GO:0005634">
    <property type="term" value="C:nucleus"/>
    <property type="evidence" value="ECO:0007669"/>
    <property type="project" value="TreeGrafter"/>
</dbReference>
<dbReference type="Pfam" id="PF03159">
    <property type="entry name" value="XRN_N"/>
    <property type="match status" value="1"/>
</dbReference>
<feature type="domain" description="Xrn1 helical" evidence="8">
    <location>
        <begin position="274"/>
        <end position="650"/>
    </location>
</feature>
<evidence type="ECO:0000313" key="12">
    <source>
        <dbReference type="EMBL" id="CAH0103821.1"/>
    </source>
</evidence>
<feature type="region of interest" description="Disordered" evidence="6">
    <location>
        <begin position="96"/>
        <end position="117"/>
    </location>
</feature>
<dbReference type="Gene3D" id="2.170.260.40">
    <property type="match status" value="1"/>
</dbReference>
<evidence type="ECO:0000259" key="9">
    <source>
        <dbReference type="Pfam" id="PF18129"/>
    </source>
</evidence>
<comment type="similarity">
    <text evidence="4 5">Belongs to the 5'-3' exonuclease family.</text>
</comment>
<dbReference type="CDD" id="cd18673">
    <property type="entry name" value="PIN_XRN1-2-like"/>
    <property type="match status" value="1"/>
</dbReference>
<dbReference type="InterPro" id="IPR004859">
    <property type="entry name" value="Xrn1_N"/>
</dbReference>
<feature type="compositionally biased region" description="Polar residues" evidence="6">
    <location>
        <begin position="1591"/>
        <end position="1606"/>
    </location>
</feature>
<dbReference type="GO" id="GO:0005737">
    <property type="term" value="C:cytoplasm"/>
    <property type="evidence" value="ECO:0007669"/>
    <property type="project" value="UniProtKB-SubCell"/>
</dbReference>
<organism evidence="12 13">
    <name type="scientific">Daphnia galeata</name>
    <dbReference type="NCBI Taxonomy" id="27404"/>
    <lineage>
        <taxon>Eukaryota</taxon>
        <taxon>Metazoa</taxon>
        <taxon>Ecdysozoa</taxon>
        <taxon>Arthropoda</taxon>
        <taxon>Crustacea</taxon>
        <taxon>Branchiopoda</taxon>
        <taxon>Diplostraca</taxon>
        <taxon>Cladocera</taxon>
        <taxon>Anomopoda</taxon>
        <taxon>Daphniidae</taxon>
        <taxon>Daphnia</taxon>
    </lineage>
</organism>
<feature type="compositionally biased region" description="Basic and acidic residues" evidence="6">
    <location>
        <begin position="1607"/>
        <end position="1619"/>
    </location>
</feature>
<feature type="region of interest" description="Disordered" evidence="6">
    <location>
        <begin position="1582"/>
        <end position="1667"/>
    </location>
</feature>
<dbReference type="InterPro" id="IPR047008">
    <property type="entry name" value="XRN1_SH3_sf"/>
</dbReference>
<dbReference type="GO" id="GO:0003723">
    <property type="term" value="F:RNA binding"/>
    <property type="evidence" value="ECO:0007669"/>
    <property type="project" value="UniProtKB-KW"/>
</dbReference>
<evidence type="ECO:0000259" key="7">
    <source>
        <dbReference type="Pfam" id="PF03159"/>
    </source>
</evidence>
<dbReference type="Proteomes" id="UP000789390">
    <property type="component" value="Unassembled WGS sequence"/>
</dbReference>
<dbReference type="InterPro" id="IPR041385">
    <property type="entry name" value="SH3_12"/>
</dbReference>
<feature type="compositionally biased region" description="Basic and acidic residues" evidence="6">
    <location>
        <begin position="104"/>
        <end position="117"/>
    </location>
</feature>
<evidence type="ECO:0000259" key="8">
    <source>
        <dbReference type="Pfam" id="PF17846"/>
    </source>
</evidence>
<dbReference type="OrthoDB" id="372487at2759"/>
<dbReference type="EC" id="3.1.13.-" evidence="5"/>
<evidence type="ECO:0000313" key="13">
    <source>
        <dbReference type="Proteomes" id="UP000789390"/>
    </source>
</evidence>
<dbReference type="GO" id="GO:0004534">
    <property type="term" value="F:5'-3' RNA exonuclease activity"/>
    <property type="evidence" value="ECO:0007669"/>
    <property type="project" value="TreeGrafter"/>
</dbReference>
<dbReference type="InterPro" id="IPR016494">
    <property type="entry name" value="5_3_exoribonuclease_1"/>
</dbReference>
<dbReference type="Pfam" id="PF18332">
    <property type="entry name" value="XRN1_D1"/>
    <property type="match status" value="1"/>
</dbReference>
<dbReference type="Gene3D" id="1.25.40.1050">
    <property type="match status" value="1"/>
</dbReference>
<gene>
    <name evidence="12" type="ORF">DGAL_LOCUS6495</name>
</gene>
<feature type="domain" description="Exoribonuclease Xrn1 D2/D3" evidence="11">
    <location>
        <begin position="885"/>
        <end position="1073"/>
    </location>
</feature>
<dbReference type="InterPro" id="IPR027073">
    <property type="entry name" value="5_3_exoribonuclease"/>
</dbReference>
<feature type="compositionally biased region" description="Acidic residues" evidence="6">
    <location>
        <begin position="428"/>
        <end position="456"/>
    </location>
</feature>
<feature type="domain" description="5'-3' exoribonuclease 1 SH3-like" evidence="9">
    <location>
        <begin position="1136"/>
        <end position="1208"/>
    </location>
</feature>
<dbReference type="GO" id="GO:0016075">
    <property type="term" value="P:rRNA catabolic process"/>
    <property type="evidence" value="ECO:0007669"/>
    <property type="project" value="TreeGrafter"/>
</dbReference>
<evidence type="ECO:0000259" key="10">
    <source>
        <dbReference type="Pfam" id="PF18332"/>
    </source>
</evidence>
<evidence type="ECO:0000256" key="1">
    <source>
        <dbReference type="ARBA" id="ARBA00022722"/>
    </source>
</evidence>
<evidence type="ECO:0000256" key="2">
    <source>
        <dbReference type="ARBA" id="ARBA00022801"/>
    </source>
</evidence>
<dbReference type="Pfam" id="PF17846">
    <property type="entry name" value="XRN_M"/>
    <property type="match status" value="1"/>
</dbReference>
<feature type="compositionally biased region" description="Polar residues" evidence="6">
    <location>
        <begin position="1633"/>
        <end position="1655"/>
    </location>
</feature>
<dbReference type="InterPro" id="IPR041106">
    <property type="entry name" value="XRN1_D2_D3"/>
</dbReference>
<dbReference type="Gene3D" id="3.40.50.12390">
    <property type="match status" value="2"/>
</dbReference>
<dbReference type="PIRSF" id="PIRSF006743">
    <property type="entry name" value="Exonuclease_Xnr1"/>
    <property type="match status" value="1"/>
</dbReference>
<keyword evidence="5" id="KW-0694">RNA-binding</keyword>
<name>A0A8J2WLT8_9CRUS</name>
<feature type="domain" description="Xrn1 N-terminal" evidence="7">
    <location>
        <begin position="1"/>
        <end position="227"/>
    </location>
</feature>
<feature type="region of interest" description="Disordered" evidence="6">
    <location>
        <begin position="1215"/>
        <end position="1311"/>
    </location>
</feature>
<comment type="caution">
    <text evidence="12">The sequence shown here is derived from an EMBL/GenBank/DDBJ whole genome shotgun (WGS) entry which is preliminary data.</text>
</comment>
<dbReference type="EMBL" id="CAKKLH010000115">
    <property type="protein sequence ID" value="CAH0103821.1"/>
    <property type="molecule type" value="Genomic_DNA"/>
</dbReference>